<organism evidence="10 11">
    <name type="scientific">Arboricoccus pini</name>
    <dbReference type="NCBI Taxonomy" id="1963835"/>
    <lineage>
        <taxon>Bacteria</taxon>
        <taxon>Pseudomonadati</taxon>
        <taxon>Pseudomonadota</taxon>
        <taxon>Alphaproteobacteria</taxon>
        <taxon>Geminicoccales</taxon>
        <taxon>Geminicoccaceae</taxon>
        <taxon>Arboricoccus</taxon>
    </lineage>
</organism>
<dbReference type="PANTHER" id="PTHR30616:SF2">
    <property type="entry name" value="PURINE NUCLEOSIDE PHOSPHORYLASE LACC1"/>
    <property type="match status" value="1"/>
</dbReference>
<comment type="catalytic activity">
    <reaction evidence="8">
        <text>adenosine + phosphate = alpha-D-ribose 1-phosphate + adenine</text>
        <dbReference type="Rhea" id="RHEA:27642"/>
        <dbReference type="ChEBI" id="CHEBI:16335"/>
        <dbReference type="ChEBI" id="CHEBI:16708"/>
        <dbReference type="ChEBI" id="CHEBI:43474"/>
        <dbReference type="ChEBI" id="CHEBI:57720"/>
        <dbReference type="EC" id="2.4.2.1"/>
    </reaction>
    <physiologicalReaction direction="left-to-right" evidence="8">
        <dbReference type="Rhea" id="RHEA:27643"/>
    </physiologicalReaction>
</comment>
<keyword evidence="3" id="KW-0808">Transferase</keyword>
<dbReference type="Proteomes" id="UP000197065">
    <property type="component" value="Unassembled WGS sequence"/>
</dbReference>
<evidence type="ECO:0000256" key="1">
    <source>
        <dbReference type="ARBA" id="ARBA00000553"/>
    </source>
</evidence>
<evidence type="ECO:0000256" key="2">
    <source>
        <dbReference type="ARBA" id="ARBA00007353"/>
    </source>
</evidence>
<dbReference type="InterPro" id="IPR003730">
    <property type="entry name" value="Cu_polyphenol_OxRdtase"/>
</dbReference>
<evidence type="ECO:0000256" key="9">
    <source>
        <dbReference type="ARBA" id="ARBA00049893"/>
    </source>
</evidence>
<dbReference type="CDD" id="cd16833">
    <property type="entry name" value="YfiH"/>
    <property type="match status" value="1"/>
</dbReference>
<dbReference type="EMBL" id="FYEH01000020">
    <property type="protein sequence ID" value="SNB79091.1"/>
    <property type="molecule type" value="Genomic_DNA"/>
</dbReference>
<comment type="catalytic activity">
    <reaction evidence="1">
        <text>inosine + phosphate = alpha-D-ribose 1-phosphate + hypoxanthine</text>
        <dbReference type="Rhea" id="RHEA:27646"/>
        <dbReference type="ChEBI" id="CHEBI:17368"/>
        <dbReference type="ChEBI" id="CHEBI:17596"/>
        <dbReference type="ChEBI" id="CHEBI:43474"/>
        <dbReference type="ChEBI" id="CHEBI:57720"/>
        <dbReference type="EC" id="2.4.2.1"/>
    </reaction>
    <physiologicalReaction direction="left-to-right" evidence="1">
        <dbReference type="Rhea" id="RHEA:27647"/>
    </physiologicalReaction>
</comment>
<dbReference type="GO" id="GO:0016787">
    <property type="term" value="F:hydrolase activity"/>
    <property type="evidence" value="ECO:0007669"/>
    <property type="project" value="UniProtKB-KW"/>
</dbReference>
<name>A0A212S2B4_9PROT</name>
<protein>
    <recommendedName>
        <fullName evidence="12">Purine nucleoside phosphorylase</fullName>
    </recommendedName>
</protein>
<keyword evidence="4" id="KW-0479">Metal-binding</keyword>
<evidence type="ECO:0000256" key="6">
    <source>
        <dbReference type="ARBA" id="ARBA00022833"/>
    </source>
</evidence>
<comment type="similarity">
    <text evidence="2">Belongs to the purine nucleoside phosphorylase YfiH/LACC1 family.</text>
</comment>
<evidence type="ECO:0008006" key="12">
    <source>
        <dbReference type="Google" id="ProtNLM"/>
    </source>
</evidence>
<dbReference type="InterPro" id="IPR011324">
    <property type="entry name" value="Cytotoxic_necrot_fac-like_cat"/>
</dbReference>
<evidence type="ECO:0000256" key="3">
    <source>
        <dbReference type="ARBA" id="ARBA00022679"/>
    </source>
</evidence>
<reference evidence="10 11" key="1">
    <citation type="submission" date="2017-06" db="EMBL/GenBank/DDBJ databases">
        <authorList>
            <person name="Kim H.J."/>
            <person name="Triplett B.A."/>
        </authorList>
    </citation>
    <scope>NUCLEOTIDE SEQUENCE [LARGE SCALE GENOMIC DNA]</scope>
    <source>
        <strain evidence="10 11">B29T1</strain>
    </source>
</reference>
<keyword evidence="5" id="KW-0378">Hydrolase</keyword>
<dbReference type="Pfam" id="PF02578">
    <property type="entry name" value="Cu-oxidase_4"/>
    <property type="match status" value="1"/>
</dbReference>
<evidence type="ECO:0000313" key="10">
    <source>
        <dbReference type="EMBL" id="SNB79091.1"/>
    </source>
</evidence>
<evidence type="ECO:0000256" key="8">
    <source>
        <dbReference type="ARBA" id="ARBA00048968"/>
    </source>
</evidence>
<evidence type="ECO:0000256" key="7">
    <source>
        <dbReference type="ARBA" id="ARBA00047989"/>
    </source>
</evidence>
<dbReference type="PANTHER" id="PTHR30616">
    <property type="entry name" value="UNCHARACTERIZED PROTEIN YFIH"/>
    <property type="match status" value="1"/>
</dbReference>
<proteinExistence type="inferred from homology"/>
<keyword evidence="11" id="KW-1185">Reference proteome</keyword>
<dbReference type="AlphaFoldDB" id="A0A212S2B4"/>
<evidence type="ECO:0000256" key="5">
    <source>
        <dbReference type="ARBA" id="ARBA00022801"/>
    </source>
</evidence>
<dbReference type="GO" id="GO:0005507">
    <property type="term" value="F:copper ion binding"/>
    <property type="evidence" value="ECO:0007669"/>
    <property type="project" value="TreeGrafter"/>
</dbReference>
<dbReference type="Gene3D" id="3.60.140.10">
    <property type="entry name" value="CNF1/YfiH-like putative cysteine hydrolases"/>
    <property type="match status" value="1"/>
</dbReference>
<gene>
    <name evidence="10" type="ORF">SAMN07250955_12019</name>
</gene>
<sequence length="276" mass="28614">MTIAGPKYGEIGSGEGGAGATWLTARSLAGLKNIRHGFFGRQGGYSQGVFAGLNVGTRNDDLPSAVEANRALVAGHMGFPPASLTTARQVHGVRCIRVETPWPASAAPDADALVTDRPGVLLGTLTADCAPVLLVDPAAGIVGAAHAGWRGALSGILEAVMLGMVEAGALAARIVAAIGPCVGQVSYEVAPEFEAEFLAHDGASARFFATAFAGARPHFDLAGYCAWRLERAGAAWVEVIGRDTCAEPAMFFSHRRASKTEDPRHGLQISVIGRLE</sequence>
<dbReference type="GO" id="GO:0017061">
    <property type="term" value="F:S-methyl-5-thioadenosine phosphorylase activity"/>
    <property type="evidence" value="ECO:0007669"/>
    <property type="project" value="UniProtKB-EC"/>
</dbReference>
<dbReference type="RefSeq" id="WP_088562980.1">
    <property type="nucleotide sequence ID" value="NZ_FYEH01000020.1"/>
</dbReference>
<dbReference type="InterPro" id="IPR038371">
    <property type="entry name" value="Cu_polyphenol_OxRdtase_sf"/>
</dbReference>
<keyword evidence="6" id="KW-0862">Zinc</keyword>
<accession>A0A212S2B4</accession>
<comment type="catalytic activity">
    <reaction evidence="7">
        <text>adenosine + H2O + H(+) = inosine + NH4(+)</text>
        <dbReference type="Rhea" id="RHEA:24408"/>
        <dbReference type="ChEBI" id="CHEBI:15377"/>
        <dbReference type="ChEBI" id="CHEBI:15378"/>
        <dbReference type="ChEBI" id="CHEBI:16335"/>
        <dbReference type="ChEBI" id="CHEBI:17596"/>
        <dbReference type="ChEBI" id="CHEBI:28938"/>
        <dbReference type="EC" id="3.5.4.4"/>
    </reaction>
    <physiologicalReaction direction="left-to-right" evidence="7">
        <dbReference type="Rhea" id="RHEA:24409"/>
    </physiologicalReaction>
</comment>
<dbReference type="SUPFAM" id="SSF64438">
    <property type="entry name" value="CNF1/YfiH-like putative cysteine hydrolases"/>
    <property type="match status" value="1"/>
</dbReference>
<comment type="catalytic activity">
    <reaction evidence="9">
        <text>S-methyl-5'-thioadenosine + phosphate = 5-(methylsulfanyl)-alpha-D-ribose 1-phosphate + adenine</text>
        <dbReference type="Rhea" id="RHEA:11852"/>
        <dbReference type="ChEBI" id="CHEBI:16708"/>
        <dbReference type="ChEBI" id="CHEBI:17509"/>
        <dbReference type="ChEBI" id="CHEBI:43474"/>
        <dbReference type="ChEBI" id="CHEBI:58533"/>
        <dbReference type="EC" id="2.4.2.28"/>
    </reaction>
    <physiologicalReaction direction="left-to-right" evidence="9">
        <dbReference type="Rhea" id="RHEA:11853"/>
    </physiologicalReaction>
</comment>
<evidence type="ECO:0000256" key="4">
    <source>
        <dbReference type="ARBA" id="ARBA00022723"/>
    </source>
</evidence>
<evidence type="ECO:0000313" key="11">
    <source>
        <dbReference type="Proteomes" id="UP000197065"/>
    </source>
</evidence>
<dbReference type="OrthoDB" id="4279at2"/>